<evidence type="ECO:0000259" key="8">
    <source>
        <dbReference type="Pfam" id="PF20684"/>
    </source>
</evidence>
<proteinExistence type="inferred from homology"/>
<feature type="region of interest" description="Disordered" evidence="6">
    <location>
        <begin position="281"/>
        <end position="308"/>
    </location>
</feature>
<reference evidence="9" key="1">
    <citation type="journal article" date="2020" name="Stud. Mycol.">
        <title>101 Dothideomycetes genomes: a test case for predicting lifestyles and emergence of pathogens.</title>
        <authorList>
            <person name="Haridas S."/>
            <person name="Albert R."/>
            <person name="Binder M."/>
            <person name="Bloem J."/>
            <person name="Labutti K."/>
            <person name="Salamov A."/>
            <person name="Andreopoulos B."/>
            <person name="Baker S."/>
            <person name="Barry K."/>
            <person name="Bills G."/>
            <person name="Bluhm B."/>
            <person name="Cannon C."/>
            <person name="Castanera R."/>
            <person name="Culley D."/>
            <person name="Daum C."/>
            <person name="Ezra D."/>
            <person name="Gonzalez J."/>
            <person name="Henrissat B."/>
            <person name="Kuo A."/>
            <person name="Liang C."/>
            <person name="Lipzen A."/>
            <person name="Lutzoni F."/>
            <person name="Magnuson J."/>
            <person name="Mondo S."/>
            <person name="Nolan M."/>
            <person name="Ohm R."/>
            <person name="Pangilinan J."/>
            <person name="Park H.-J."/>
            <person name="Ramirez L."/>
            <person name="Alfaro M."/>
            <person name="Sun H."/>
            <person name="Tritt A."/>
            <person name="Yoshinaga Y."/>
            <person name="Zwiers L.-H."/>
            <person name="Turgeon B."/>
            <person name="Goodwin S."/>
            <person name="Spatafora J."/>
            <person name="Crous P."/>
            <person name="Grigoriev I."/>
        </authorList>
    </citation>
    <scope>NUCLEOTIDE SEQUENCE</scope>
    <source>
        <strain evidence="9">CBS 122368</strain>
    </source>
</reference>
<name>A0A6A6I256_9PLEO</name>
<sequence length="350" mass="39275">MAVHAKLAVVVAFALTSLSTVVVALRFYSRYFLVGKLGSPDWMMLFALISTWGCTVVNYYQIHFLDYSHVYSLETFEPVAVGALLTMWIYRLNYIFDHCLIKTSILLFYNYVASSHKAFHLIVRTLIVIIVATSFGMAMASIFICRPVSDSWSFSVFMDGFKGIYASQCYDPTILWLFNAGFNLATDSIIWILPIPFVLNLRSMPVKRRLELVAIFSIGILAIVASAVRLYVITQWLSNWNNQGANTSNLLIWSQVEQHAGIISGSIPFLRPLVRKAMRGAKARERHPSPSPAAKLIQPQITPDNPMHQRTPIIPSPVPTVGSDREFRAPLSPLSPISPMRPEIYAVTTV</sequence>
<protein>
    <recommendedName>
        <fullName evidence="8">Rhodopsin domain-containing protein</fullName>
    </recommendedName>
</protein>
<evidence type="ECO:0000256" key="1">
    <source>
        <dbReference type="ARBA" id="ARBA00004141"/>
    </source>
</evidence>
<dbReference type="Proteomes" id="UP000800094">
    <property type="component" value="Unassembled WGS sequence"/>
</dbReference>
<evidence type="ECO:0000256" key="7">
    <source>
        <dbReference type="SAM" id="Phobius"/>
    </source>
</evidence>
<evidence type="ECO:0000313" key="10">
    <source>
        <dbReference type="Proteomes" id="UP000800094"/>
    </source>
</evidence>
<evidence type="ECO:0000256" key="2">
    <source>
        <dbReference type="ARBA" id="ARBA00022692"/>
    </source>
</evidence>
<evidence type="ECO:0000256" key="4">
    <source>
        <dbReference type="ARBA" id="ARBA00023136"/>
    </source>
</evidence>
<dbReference type="GO" id="GO:0016020">
    <property type="term" value="C:membrane"/>
    <property type="evidence" value="ECO:0007669"/>
    <property type="project" value="UniProtKB-SubCell"/>
</dbReference>
<dbReference type="OrthoDB" id="3934549at2759"/>
<feature type="transmembrane region" description="Helical" evidence="7">
    <location>
        <begin position="180"/>
        <end position="200"/>
    </location>
</feature>
<feature type="transmembrane region" description="Helical" evidence="7">
    <location>
        <begin position="40"/>
        <end position="59"/>
    </location>
</feature>
<evidence type="ECO:0000256" key="3">
    <source>
        <dbReference type="ARBA" id="ARBA00022989"/>
    </source>
</evidence>
<feature type="domain" description="Rhodopsin" evidence="8">
    <location>
        <begin position="25"/>
        <end position="276"/>
    </location>
</feature>
<feature type="transmembrane region" description="Helical" evidence="7">
    <location>
        <begin position="71"/>
        <end position="89"/>
    </location>
</feature>
<dbReference type="RefSeq" id="XP_033679370.1">
    <property type="nucleotide sequence ID" value="XM_033836580.1"/>
</dbReference>
<keyword evidence="4 7" id="KW-0472">Membrane</keyword>
<feature type="transmembrane region" description="Helical" evidence="7">
    <location>
        <begin position="212"/>
        <end position="232"/>
    </location>
</feature>
<evidence type="ECO:0000313" key="9">
    <source>
        <dbReference type="EMBL" id="KAF2244366.1"/>
    </source>
</evidence>
<dbReference type="AlphaFoldDB" id="A0A6A6I256"/>
<keyword evidence="10" id="KW-1185">Reference proteome</keyword>
<evidence type="ECO:0000256" key="6">
    <source>
        <dbReference type="SAM" id="MobiDB-lite"/>
    </source>
</evidence>
<dbReference type="PANTHER" id="PTHR33048:SF124">
    <property type="entry name" value="INTEGRAL MEMBRANE PROTEIN"/>
    <property type="match status" value="1"/>
</dbReference>
<dbReference type="InterPro" id="IPR052337">
    <property type="entry name" value="SAT4-like"/>
</dbReference>
<comment type="subcellular location">
    <subcellularLocation>
        <location evidence="1">Membrane</location>
        <topology evidence="1">Multi-pass membrane protein</topology>
    </subcellularLocation>
</comment>
<feature type="transmembrane region" description="Helical" evidence="7">
    <location>
        <begin position="125"/>
        <end position="144"/>
    </location>
</feature>
<accession>A0A6A6I256</accession>
<keyword evidence="2 7" id="KW-0812">Transmembrane</keyword>
<gene>
    <name evidence="9" type="ORF">BU26DRAFT_99471</name>
</gene>
<organism evidence="9 10">
    <name type="scientific">Trematosphaeria pertusa</name>
    <dbReference type="NCBI Taxonomy" id="390896"/>
    <lineage>
        <taxon>Eukaryota</taxon>
        <taxon>Fungi</taxon>
        <taxon>Dikarya</taxon>
        <taxon>Ascomycota</taxon>
        <taxon>Pezizomycotina</taxon>
        <taxon>Dothideomycetes</taxon>
        <taxon>Pleosporomycetidae</taxon>
        <taxon>Pleosporales</taxon>
        <taxon>Massarineae</taxon>
        <taxon>Trematosphaeriaceae</taxon>
        <taxon>Trematosphaeria</taxon>
    </lineage>
</organism>
<dbReference type="PANTHER" id="PTHR33048">
    <property type="entry name" value="PTH11-LIKE INTEGRAL MEMBRANE PROTEIN (AFU_ORTHOLOGUE AFUA_5G11245)"/>
    <property type="match status" value="1"/>
</dbReference>
<dbReference type="EMBL" id="ML987203">
    <property type="protein sequence ID" value="KAF2244366.1"/>
    <property type="molecule type" value="Genomic_DNA"/>
</dbReference>
<feature type="transmembrane region" description="Helical" evidence="7">
    <location>
        <begin position="95"/>
        <end position="113"/>
    </location>
</feature>
<keyword evidence="3 7" id="KW-1133">Transmembrane helix</keyword>
<dbReference type="GeneID" id="54589910"/>
<dbReference type="InterPro" id="IPR049326">
    <property type="entry name" value="Rhodopsin_dom_fungi"/>
</dbReference>
<comment type="similarity">
    <text evidence="5">Belongs to the SAT4 family.</text>
</comment>
<evidence type="ECO:0000256" key="5">
    <source>
        <dbReference type="ARBA" id="ARBA00038359"/>
    </source>
</evidence>
<dbReference type="Pfam" id="PF20684">
    <property type="entry name" value="Fung_rhodopsin"/>
    <property type="match status" value="1"/>
</dbReference>